<dbReference type="Pfam" id="PF21597">
    <property type="entry name" value="TetR_C_43"/>
    <property type="match status" value="1"/>
</dbReference>
<organism evidence="6 7">
    <name type="scientific">Mycobacterium simiae</name>
    <name type="common">Mycobacterium habana</name>
    <dbReference type="NCBI Taxonomy" id="1784"/>
    <lineage>
        <taxon>Bacteria</taxon>
        <taxon>Bacillati</taxon>
        <taxon>Actinomycetota</taxon>
        <taxon>Actinomycetes</taxon>
        <taxon>Mycobacteriales</taxon>
        <taxon>Mycobacteriaceae</taxon>
        <taxon>Mycobacterium</taxon>
        <taxon>Mycobacterium simiae complex</taxon>
    </lineage>
</organism>
<accession>A0A1X0YD74</accession>
<keyword evidence="1" id="KW-0805">Transcription regulation</keyword>
<feature type="DNA-binding region" description="H-T-H motif" evidence="4">
    <location>
        <begin position="57"/>
        <end position="76"/>
    </location>
</feature>
<protein>
    <submittedName>
        <fullName evidence="6">TetR family transcriptional regulator</fullName>
    </submittedName>
</protein>
<evidence type="ECO:0000256" key="2">
    <source>
        <dbReference type="ARBA" id="ARBA00023125"/>
    </source>
</evidence>
<dbReference type="STRING" id="1784.VC42_07985"/>
<dbReference type="InterPro" id="IPR050109">
    <property type="entry name" value="HTH-type_TetR-like_transc_reg"/>
</dbReference>
<dbReference type="PANTHER" id="PTHR30055:SF234">
    <property type="entry name" value="HTH-TYPE TRANSCRIPTIONAL REGULATOR BETI"/>
    <property type="match status" value="1"/>
</dbReference>
<dbReference type="SUPFAM" id="SSF46689">
    <property type="entry name" value="Homeodomain-like"/>
    <property type="match status" value="1"/>
</dbReference>
<dbReference type="Proteomes" id="UP000193040">
    <property type="component" value="Unassembled WGS sequence"/>
</dbReference>
<evidence type="ECO:0000259" key="5">
    <source>
        <dbReference type="PROSITE" id="PS50977"/>
    </source>
</evidence>
<dbReference type="EMBL" id="MZZM01000011">
    <property type="protein sequence ID" value="ORJ63170.1"/>
    <property type="molecule type" value="Genomic_DNA"/>
</dbReference>
<dbReference type="Pfam" id="PF00440">
    <property type="entry name" value="TetR_N"/>
    <property type="match status" value="1"/>
</dbReference>
<gene>
    <name evidence="6" type="ORF">B5M45_05615</name>
</gene>
<dbReference type="AlphaFoldDB" id="A0A1X0YD74"/>
<reference evidence="6 7" key="1">
    <citation type="submission" date="2017-03" db="EMBL/GenBank/DDBJ databases">
        <title>Genomic insights into Mycobacterium simiae human colonization.</title>
        <authorList>
            <person name="Steffani J.L."/>
            <person name="Brunck M.E."/>
            <person name="Cruz E."/>
            <person name="Montiel R."/>
            <person name="Barona F."/>
        </authorList>
    </citation>
    <scope>NUCLEOTIDE SEQUENCE [LARGE SCALE GENOMIC DNA]</scope>
    <source>
        <strain evidence="6 7">MsiGto</strain>
    </source>
</reference>
<dbReference type="SUPFAM" id="SSF48498">
    <property type="entry name" value="Tetracyclin repressor-like, C-terminal domain"/>
    <property type="match status" value="1"/>
</dbReference>
<name>A0A1X0YD74_MYCSI</name>
<evidence type="ECO:0000256" key="3">
    <source>
        <dbReference type="ARBA" id="ARBA00023163"/>
    </source>
</evidence>
<evidence type="ECO:0000313" key="6">
    <source>
        <dbReference type="EMBL" id="ORJ63170.1"/>
    </source>
</evidence>
<dbReference type="PROSITE" id="PS50977">
    <property type="entry name" value="HTH_TETR_2"/>
    <property type="match status" value="1"/>
</dbReference>
<dbReference type="InterPro" id="IPR009057">
    <property type="entry name" value="Homeodomain-like_sf"/>
</dbReference>
<dbReference type="GO" id="GO:0003700">
    <property type="term" value="F:DNA-binding transcription factor activity"/>
    <property type="evidence" value="ECO:0007669"/>
    <property type="project" value="TreeGrafter"/>
</dbReference>
<dbReference type="Gene3D" id="1.10.357.10">
    <property type="entry name" value="Tetracycline Repressor, domain 2"/>
    <property type="match status" value="1"/>
</dbReference>
<feature type="domain" description="HTH tetR-type" evidence="5">
    <location>
        <begin position="36"/>
        <end position="94"/>
    </location>
</feature>
<dbReference type="InterPro" id="IPR001647">
    <property type="entry name" value="HTH_TetR"/>
</dbReference>
<dbReference type="GO" id="GO:0000976">
    <property type="term" value="F:transcription cis-regulatory region binding"/>
    <property type="evidence" value="ECO:0007669"/>
    <property type="project" value="TreeGrafter"/>
</dbReference>
<evidence type="ECO:0000256" key="1">
    <source>
        <dbReference type="ARBA" id="ARBA00023015"/>
    </source>
</evidence>
<dbReference type="InterPro" id="IPR036271">
    <property type="entry name" value="Tet_transcr_reg_TetR-rel_C_sf"/>
</dbReference>
<evidence type="ECO:0000313" key="7">
    <source>
        <dbReference type="Proteomes" id="UP000193040"/>
    </source>
</evidence>
<sequence length="208" mass="22751">MISTYARHGSAAFSGDQRRCRPVADEADTRIRADALRNREHIIEVAHDAFTESGATSLNEIAKRAGVGAGTLYRHFPTREALVLAVYRHDVQRLVGSVPKLLRSRAPLEAFRLWFLNLADYVRLKHGLGDALNSAALQHAIDETYAPVVAAVGQLLDACQADGSLRPDLDPADVLLLMSFLWRVGEGAAGKRQAKRIMDLAIEGLRAS</sequence>
<proteinExistence type="predicted"/>
<keyword evidence="3" id="KW-0804">Transcription</keyword>
<dbReference type="InterPro" id="IPR049445">
    <property type="entry name" value="TetR_SbtR-like_C"/>
</dbReference>
<dbReference type="PANTHER" id="PTHR30055">
    <property type="entry name" value="HTH-TYPE TRANSCRIPTIONAL REGULATOR RUTR"/>
    <property type="match status" value="1"/>
</dbReference>
<keyword evidence="2 4" id="KW-0238">DNA-binding</keyword>
<evidence type="ECO:0000256" key="4">
    <source>
        <dbReference type="PROSITE-ProRule" id="PRU00335"/>
    </source>
</evidence>
<comment type="caution">
    <text evidence="6">The sequence shown here is derived from an EMBL/GenBank/DDBJ whole genome shotgun (WGS) entry which is preliminary data.</text>
</comment>
<keyword evidence="7" id="KW-1185">Reference proteome</keyword>